<evidence type="ECO:0000256" key="6">
    <source>
        <dbReference type="ARBA" id="ARBA00022741"/>
    </source>
</evidence>
<keyword evidence="5 10" id="KW-0819">tRNA processing</keyword>
<dbReference type="PANTHER" id="PTHR11088">
    <property type="entry name" value="TRNA DIMETHYLALLYLTRANSFERASE"/>
    <property type="match status" value="1"/>
</dbReference>
<comment type="cofactor">
    <cofactor evidence="1 10">
        <name>Mg(2+)</name>
        <dbReference type="ChEBI" id="CHEBI:18420"/>
    </cofactor>
</comment>
<dbReference type="Gene3D" id="1.10.20.140">
    <property type="match status" value="1"/>
</dbReference>
<evidence type="ECO:0000256" key="7">
    <source>
        <dbReference type="ARBA" id="ARBA00022840"/>
    </source>
</evidence>
<dbReference type="Gene3D" id="3.40.50.300">
    <property type="entry name" value="P-loop containing nucleotide triphosphate hydrolases"/>
    <property type="match status" value="1"/>
</dbReference>
<proteinExistence type="inferred from homology"/>
<dbReference type="Proteomes" id="UP000231094">
    <property type="component" value="Unassembled WGS sequence"/>
</dbReference>
<reference evidence="14 15" key="1">
    <citation type="journal article" date="2017" name="MBio">
        <title>Type VI secretion-mediated competition in the bee gut microbiome.</title>
        <authorList>
            <person name="Steele M.I."/>
            <person name="Kwong W.K."/>
            <person name="Powell J.E."/>
            <person name="Whiteley M."/>
            <person name="Moran N.A."/>
        </authorList>
    </citation>
    <scope>NUCLEOTIDE SEQUENCE [LARGE SCALE GENOMIC DNA]</scope>
    <source>
        <strain evidence="14 15">PEB0171</strain>
    </source>
</reference>
<keyword evidence="4 10" id="KW-0808">Transferase</keyword>
<evidence type="ECO:0000256" key="8">
    <source>
        <dbReference type="ARBA" id="ARBA00022842"/>
    </source>
</evidence>
<evidence type="ECO:0000256" key="12">
    <source>
        <dbReference type="RuleBase" id="RU003784"/>
    </source>
</evidence>
<comment type="caution">
    <text evidence="14">The sequence shown here is derived from an EMBL/GenBank/DDBJ whole genome shotgun (WGS) entry which is preliminary data.</text>
</comment>
<evidence type="ECO:0000256" key="1">
    <source>
        <dbReference type="ARBA" id="ARBA00001946"/>
    </source>
</evidence>
<evidence type="ECO:0000256" key="13">
    <source>
        <dbReference type="RuleBase" id="RU003785"/>
    </source>
</evidence>
<comment type="catalytic activity">
    <reaction evidence="9 10 11">
        <text>adenosine(37) in tRNA + dimethylallyl diphosphate = N(6)-dimethylallyladenosine(37) in tRNA + diphosphate</text>
        <dbReference type="Rhea" id="RHEA:26482"/>
        <dbReference type="Rhea" id="RHEA-COMP:10162"/>
        <dbReference type="Rhea" id="RHEA-COMP:10375"/>
        <dbReference type="ChEBI" id="CHEBI:33019"/>
        <dbReference type="ChEBI" id="CHEBI:57623"/>
        <dbReference type="ChEBI" id="CHEBI:74411"/>
        <dbReference type="ChEBI" id="CHEBI:74415"/>
        <dbReference type="EC" id="2.5.1.75"/>
    </reaction>
</comment>
<feature type="region of interest" description="Interaction with substrate tRNA" evidence="10">
    <location>
        <begin position="245"/>
        <end position="250"/>
    </location>
</feature>
<evidence type="ECO:0000313" key="15">
    <source>
        <dbReference type="Proteomes" id="UP000231094"/>
    </source>
</evidence>
<comment type="function">
    <text evidence="2 10 12">Catalyzes the transfer of a dimethylallyl group onto the adenine at position 37 in tRNAs that read codons beginning with uridine, leading to the formation of N6-(dimethylallyl)adenosine (i(6)A).</text>
</comment>
<dbReference type="AlphaFoldDB" id="A0A2N9Y327"/>
<dbReference type="InterPro" id="IPR039657">
    <property type="entry name" value="Dimethylallyltransferase"/>
</dbReference>
<evidence type="ECO:0000256" key="3">
    <source>
        <dbReference type="ARBA" id="ARBA00005842"/>
    </source>
</evidence>
<dbReference type="InterPro" id="IPR018022">
    <property type="entry name" value="IPT"/>
</dbReference>
<evidence type="ECO:0000256" key="2">
    <source>
        <dbReference type="ARBA" id="ARBA00003213"/>
    </source>
</evidence>
<dbReference type="Pfam" id="PF01715">
    <property type="entry name" value="IPPT"/>
    <property type="match status" value="1"/>
</dbReference>
<comment type="similarity">
    <text evidence="3 10 13">Belongs to the IPP transferase family.</text>
</comment>
<dbReference type="HAMAP" id="MF_00185">
    <property type="entry name" value="IPP_trans"/>
    <property type="match status" value="1"/>
</dbReference>
<gene>
    <name evidence="10" type="primary">miaA</name>
    <name evidence="14" type="ORF">BHC47_06500</name>
</gene>
<dbReference type="RefSeq" id="WP_100115946.1">
    <property type="nucleotide sequence ID" value="NZ_MEIV01000054.1"/>
</dbReference>
<dbReference type="InterPro" id="IPR027417">
    <property type="entry name" value="P-loop_NTPase"/>
</dbReference>
<comment type="subunit">
    <text evidence="10">Monomer.</text>
</comment>
<dbReference type="GO" id="GO:0006400">
    <property type="term" value="P:tRNA modification"/>
    <property type="evidence" value="ECO:0007669"/>
    <property type="project" value="TreeGrafter"/>
</dbReference>
<evidence type="ECO:0000256" key="5">
    <source>
        <dbReference type="ARBA" id="ARBA00022694"/>
    </source>
</evidence>
<dbReference type="SUPFAM" id="SSF52540">
    <property type="entry name" value="P-loop containing nucleoside triphosphate hydrolases"/>
    <property type="match status" value="1"/>
</dbReference>
<keyword evidence="6 10" id="KW-0547">Nucleotide-binding</keyword>
<feature type="region of interest" description="Interaction with substrate tRNA" evidence="10">
    <location>
        <begin position="162"/>
        <end position="166"/>
    </location>
</feature>
<dbReference type="GO" id="GO:0052381">
    <property type="term" value="F:tRNA dimethylallyltransferase activity"/>
    <property type="evidence" value="ECO:0007669"/>
    <property type="project" value="UniProtKB-UniRule"/>
</dbReference>
<dbReference type="EMBL" id="MEIV01000054">
    <property type="protein sequence ID" value="PIT61798.1"/>
    <property type="molecule type" value="Genomic_DNA"/>
</dbReference>
<dbReference type="GO" id="GO:0005524">
    <property type="term" value="F:ATP binding"/>
    <property type="evidence" value="ECO:0007669"/>
    <property type="project" value="UniProtKB-UniRule"/>
</dbReference>
<evidence type="ECO:0000256" key="11">
    <source>
        <dbReference type="RuleBase" id="RU003783"/>
    </source>
</evidence>
<evidence type="ECO:0000256" key="4">
    <source>
        <dbReference type="ARBA" id="ARBA00022679"/>
    </source>
</evidence>
<comment type="caution">
    <text evidence="10">Lacks conserved residue(s) required for the propagation of feature annotation.</text>
</comment>
<feature type="binding site" evidence="10">
    <location>
        <begin position="15"/>
        <end position="20"/>
    </location>
    <ligand>
        <name>substrate</name>
    </ligand>
</feature>
<evidence type="ECO:0000256" key="10">
    <source>
        <dbReference type="HAMAP-Rule" id="MF_00185"/>
    </source>
</evidence>
<feature type="region of interest" description="Interaction with substrate tRNA" evidence="10">
    <location>
        <begin position="38"/>
        <end position="41"/>
    </location>
</feature>
<keyword evidence="8 10" id="KW-0460">Magnesium</keyword>
<feature type="binding site" evidence="10">
    <location>
        <begin position="13"/>
        <end position="20"/>
    </location>
    <ligand>
        <name>ATP</name>
        <dbReference type="ChEBI" id="CHEBI:30616"/>
    </ligand>
</feature>
<evidence type="ECO:0000313" key="14">
    <source>
        <dbReference type="EMBL" id="PIT61798.1"/>
    </source>
</evidence>
<dbReference type="NCBIfam" id="TIGR00174">
    <property type="entry name" value="miaA"/>
    <property type="match status" value="1"/>
</dbReference>
<organism evidence="14 15">
    <name type="scientific">Snodgrassella alvi</name>
    <dbReference type="NCBI Taxonomy" id="1196083"/>
    <lineage>
        <taxon>Bacteria</taxon>
        <taxon>Pseudomonadati</taxon>
        <taxon>Pseudomonadota</taxon>
        <taxon>Betaproteobacteria</taxon>
        <taxon>Neisseriales</taxon>
        <taxon>Neisseriaceae</taxon>
        <taxon>Snodgrassella</taxon>
    </lineage>
</organism>
<keyword evidence="7 10" id="KW-0067">ATP-binding</keyword>
<feature type="site" description="Interaction with substrate tRNA" evidence="10">
    <location>
        <position position="126"/>
    </location>
</feature>
<accession>A0A2N9Y327</accession>
<sequence>MSASLPKVFALLGPTASGKTSLALSLAEQFPIEIISLDSALIYRDMNIGTAKPSAEELEAVPHHLINIISPLESYSAAQFVSDCVDLVEEIHTRGHLPLLVGGTMMYYHALTQGLNSLPEANPQIRAELDKLKQQHGTDFLYTQLQQVDPITAARLPAGDSQRIERALEIYHITGVPMSSHLAKQENRQSLLNVCTLALLPADRARLHTQIATRFHSMLAQGFVEEVEALRLQYPELHPDLPSIRCVGYRQAFDYLNGTTNYSTFVERGITATRQLAKRQLTWLRKLNPEHICDPFNPAGLQEHAQQLIQQFFAQTDLI</sequence>
<feature type="site" description="Interaction with substrate tRNA" evidence="10">
    <location>
        <position position="104"/>
    </location>
</feature>
<dbReference type="PANTHER" id="PTHR11088:SF60">
    <property type="entry name" value="TRNA DIMETHYLALLYLTRANSFERASE"/>
    <property type="match status" value="1"/>
</dbReference>
<protein>
    <recommendedName>
        <fullName evidence="10">tRNA dimethylallyltransferase</fullName>
        <ecNumber evidence="10">2.5.1.75</ecNumber>
    </recommendedName>
    <alternativeName>
        <fullName evidence="10">Dimethylallyl diphosphate:tRNA dimethylallyltransferase</fullName>
        <shortName evidence="10">DMAPP:tRNA dimethylallyltransferase</shortName>
        <shortName evidence="10">DMATase</shortName>
    </alternativeName>
    <alternativeName>
        <fullName evidence="10">Isopentenyl-diphosphate:tRNA isopentenyltransferase</fullName>
        <shortName evidence="10">IPP transferase</shortName>
        <shortName evidence="10">IPPT</shortName>
        <shortName evidence="10">IPTase</shortName>
    </alternativeName>
</protein>
<name>A0A2N9Y327_9NEIS</name>
<evidence type="ECO:0000256" key="9">
    <source>
        <dbReference type="ARBA" id="ARBA00049563"/>
    </source>
</evidence>
<dbReference type="EC" id="2.5.1.75" evidence="10"/>